<accession>A0A834TA31</accession>
<dbReference type="AlphaFoldDB" id="A0A834TA31"/>
<feature type="compositionally biased region" description="Basic and acidic residues" evidence="1">
    <location>
        <begin position="86"/>
        <end position="118"/>
    </location>
</feature>
<protein>
    <submittedName>
        <fullName evidence="2">Uncharacterized protein</fullName>
    </submittedName>
</protein>
<proteinExistence type="predicted"/>
<dbReference type="EMBL" id="JAAIUW010000008">
    <property type="protein sequence ID" value="KAF7817980.1"/>
    <property type="molecule type" value="Genomic_DNA"/>
</dbReference>
<organism evidence="2 3">
    <name type="scientific">Senna tora</name>
    <dbReference type="NCBI Taxonomy" id="362788"/>
    <lineage>
        <taxon>Eukaryota</taxon>
        <taxon>Viridiplantae</taxon>
        <taxon>Streptophyta</taxon>
        <taxon>Embryophyta</taxon>
        <taxon>Tracheophyta</taxon>
        <taxon>Spermatophyta</taxon>
        <taxon>Magnoliopsida</taxon>
        <taxon>eudicotyledons</taxon>
        <taxon>Gunneridae</taxon>
        <taxon>Pentapetalae</taxon>
        <taxon>rosids</taxon>
        <taxon>fabids</taxon>
        <taxon>Fabales</taxon>
        <taxon>Fabaceae</taxon>
        <taxon>Caesalpinioideae</taxon>
        <taxon>Cassia clade</taxon>
        <taxon>Senna</taxon>
    </lineage>
</organism>
<feature type="region of interest" description="Disordered" evidence="1">
    <location>
        <begin position="77"/>
        <end position="152"/>
    </location>
</feature>
<evidence type="ECO:0000256" key="1">
    <source>
        <dbReference type="SAM" id="MobiDB-lite"/>
    </source>
</evidence>
<comment type="caution">
    <text evidence="2">The sequence shown here is derived from an EMBL/GenBank/DDBJ whole genome shotgun (WGS) entry which is preliminary data.</text>
</comment>
<reference evidence="2" key="1">
    <citation type="submission" date="2020-09" db="EMBL/GenBank/DDBJ databases">
        <title>Genome-Enabled Discovery of Anthraquinone Biosynthesis in Senna tora.</title>
        <authorList>
            <person name="Kang S.-H."/>
            <person name="Pandey R.P."/>
            <person name="Lee C.-M."/>
            <person name="Sim J.-S."/>
            <person name="Jeong J.-T."/>
            <person name="Choi B.-S."/>
            <person name="Jung M."/>
            <person name="Ginzburg D."/>
            <person name="Zhao K."/>
            <person name="Won S.Y."/>
            <person name="Oh T.-J."/>
            <person name="Yu Y."/>
            <person name="Kim N.-H."/>
            <person name="Lee O.R."/>
            <person name="Lee T.-H."/>
            <person name="Bashyal P."/>
            <person name="Kim T.-S."/>
            <person name="Lee W.-H."/>
            <person name="Kawkins C."/>
            <person name="Kim C.-K."/>
            <person name="Kim J.S."/>
            <person name="Ahn B.O."/>
            <person name="Rhee S.Y."/>
            <person name="Sohng J.K."/>
        </authorList>
    </citation>
    <scope>NUCLEOTIDE SEQUENCE</scope>
    <source>
        <tissue evidence="2">Leaf</tissue>
    </source>
</reference>
<gene>
    <name evidence="2" type="ORF">G2W53_023435</name>
</gene>
<name>A0A834TA31_9FABA</name>
<evidence type="ECO:0000313" key="2">
    <source>
        <dbReference type="EMBL" id="KAF7817980.1"/>
    </source>
</evidence>
<evidence type="ECO:0000313" key="3">
    <source>
        <dbReference type="Proteomes" id="UP000634136"/>
    </source>
</evidence>
<dbReference type="Proteomes" id="UP000634136">
    <property type="component" value="Unassembled WGS sequence"/>
</dbReference>
<keyword evidence="3" id="KW-1185">Reference proteome</keyword>
<sequence length="152" mass="16798">MLSLAGSSVLFYNIKPLFIALAQGKKENQMVVEGIKLLKSSVSRKLQIAIPHLGASVGVDACTKGRWRLVLVDAQNVESSKGTATEQKEEAEHGEESEGFEGRDDAPQEIVDNREAKVVRPSHQPPWGPAGARRRPIRPCEHPRPPHHRRSN</sequence>